<comment type="similarity">
    <text evidence="2">Belongs to the class-IV pyridoxal-phosphate-dependent aminotransferase family.</text>
</comment>
<dbReference type="InterPro" id="IPR001544">
    <property type="entry name" value="Aminotrans_IV"/>
</dbReference>
<evidence type="ECO:0000256" key="6">
    <source>
        <dbReference type="ARBA" id="ARBA00023239"/>
    </source>
</evidence>
<dbReference type="Gene3D" id="3.20.10.10">
    <property type="entry name" value="D-amino Acid Aminotransferase, subunit A, domain 2"/>
    <property type="match status" value="1"/>
</dbReference>
<evidence type="ECO:0000256" key="5">
    <source>
        <dbReference type="ARBA" id="ARBA00022909"/>
    </source>
</evidence>
<dbReference type="GO" id="GO:0030170">
    <property type="term" value="F:pyridoxal phosphate binding"/>
    <property type="evidence" value="ECO:0007669"/>
    <property type="project" value="InterPro"/>
</dbReference>
<sequence length="268" mass="28663">MDGQWQDGVPVTDRGFAYGDGLFETVLVNNGRLTLWHYHLKRLVEGAKCLKIPLPDEVSDTVACVVAEYLDVNVTVGRSYVVKIILTRGDGGRGYMPPVESSSRLVISFHSLPSVSSSVRLMTASVRLSAGGDFSGIKHMSRLTQVVAAQEAMMSGFDDALMLDWQNRVIETTKANLLVVQGGILVTPDLSECGVRGTARQFLLECGASAGLAVAEVPLTVDEIIGADAVAVVNSVAGLSKVSVIGQQQLNGNFDWQPVESLLRSELG</sequence>
<dbReference type="InterPro" id="IPR043131">
    <property type="entry name" value="BCAT-like_N"/>
</dbReference>
<dbReference type="EC" id="4.1.3.38" evidence="8 10"/>
<evidence type="ECO:0000256" key="3">
    <source>
        <dbReference type="ARBA" id="ARBA00011738"/>
    </source>
</evidence>
<dbReference type="KEGG" id="ome:OLMES_2227"/>
<keyword evidence="4" id="KW-0663">Pyridoxal phosphate</keyword>
<keyword evidence="5" id="KW-0289">Folate biosynthesis</keyword>
<dbReference type="NCBIfam" id="TIGR03461">
    <property type="entry name" value="pabC_Proteo"/>
    <property type="match status" value="1"/>
</dbReference>
<evidence type="ECO:0000256" key="2">
    <source>
        <dbReference type="ARBA" id="ARBA00009320"/>
    </source>
</evidence>
<dbReference type="Gene3D" id="3.30.470.10">
    <property type="match status" value="1"/>
</dbReference>
<comment type="subunit">
    <text evidence="3">Homodimer.</text>
</comment>
<comment type="pathway">
    <text evidence="7">Cofactor biosynthesis; tetrahydrofolate biosynthesis; 4-aminobenzoate from chorismate: step 2/2.</text>
</comment>
<dbReference type="GO" id="GO:0008696">
    <property type="term" value="F:4-amino-4-deoxychorismate lyase activity"/>
    <property type="evidence" value="ECO:0007669"/>
    <property type="project" value="UniProtKB-UniRule"/>
</dbReference>
<evidence type="ECO:0000256" key="7">
    <source>
        <dbReference type="ARBA" id="ARBA00035633"/>
    </source>
</evidence>
<evidence type="ECO:0000256" key="9">
    <source>
        <dbReference type="ARBA" id="ARBA00049529"/>
    </source>
</evidence>
<dbReference type="AlphaFoldDB" id="A0A1Y0IA46"/>
<gene>
    <name evidence="11" type="ORF">OLMES_2227</name>
</gene>
<evidence type="ECO:0000256" key="4">
    <source>
        <dbReference type="ARBA" id="ARBA00022898"/>
    </source>
</evidence>
<dbReference type="Proteomes" id="UP000196027">
    <property type="component" value="Chromosome"/>
</dbReference>
<keyword evidence="6 11" id="KW-0456">Lyase</keyword>
<dbReference type="GO" id="GO:0005829">
    <property type="term" value="C:cytosol"/>
    <property type="evidence" value="ECO:0007669"/>
    <property type="project" value="TreeGrafter"/>
</dbReference>
<dbReference type="InterPro" id="IPR017824">
    <property type="entry name" value="Aminodeoxychorismate_lyase_IV"/>
</dbReference>
<dbReference type="InterPro" id="IPR036038">
    <property type="entry name" value="Aminotransferase-like"/>
</dbReference>
<organism evidence="11 12">
    <name type="scientific">Oleiphilus messinensis</name>
    <dbReference type="NCBI Taxonomy" id="141451"/>
    <lineage>
        <taxon>Bacteria</taxon>
        <taxon>Pseudomonadati</taxon>
        <taxon>Pseudomonadota</taxon>
        <taxon>Gammaproteobacteria</taxon>
        <taxon>Oceanospirillales</taxon>
        <taxon>Oleiphilaceae</taxon>
        <taxon>Oleiphilus</taxon>
    </lineage>
</organism>
<dbReference type="PANTHER" id="PTHR42743:SF2">
    <property type="entry name" value="AMINODEOXYCHORISMATE LYASE"/>
    <property type="match status" value="1"/>
</dbReference>
<accession>A0A1Y0IA46</accession>
<protein>
    <recommendedName>
        <fullName evidence="8 10">Aminodeoxychorismate lyase</fullName>
        <ecNumber evidence="8 10">4.1.3.38</ecNumber>
    </recommendedName>
</protein>
<dbReference type="SUPFAM" id="SSF56752">
    <property type="entry name" value="D-aminoacid aminotransferase-like PLP-dependent enzymes"/>
    <property type="match status" value="1"/>
</dbReference>
<evidence type="ECO:0000256" key="1">
    <source>
        <dbReference type="ARBA" id="ARBA00001933"/>
    </source>
</evidence>
<dbReference type="GO" id="GO:0008483">
    <property type="term" value="F:transaminase activity"/>
    <property type="evidence" value="ECO:0007669"/>
    <property type="project" value="UniProtKB-KW"/>
</dbReference>
<dbReference type="GO" id="GO:0046656">
    <property type="term" value="P:folic acid biosynthetic process"/>
    <property type="evidence" value="ECO:0007669"/>
    <property type="project" value="UniProtKB-KW"/>
</dbReference>
<dbReference type="PANTHER" id="PTHR42743">
    <property type="entry name" value="AMINO-ACID AMINOTRANSFERASE"/>
    <property type="match status" value="1"/>
</dbReference>
<comment type="catalytic activity">
    <reaction evidence="9">
        <text>4-amino-4-deoxychorismate = 4-aminobenzoate + pyruvate + H(+)</text>
        <dbReference type="Rhea" id="RHEA:16201"/>
        <dbReference type="ChEBI" id="CHEBI:15361"/>
        <dbReference type="ChEBI" id="CHEBI:15378"/>
        <dbReference type="ChEBI" id="CHEBI:17836"/>
        <dbReference type="ChEBI" id="CHEBI:58406"/>
        <dbReference type="EC" id="4.1.3.38"/>
    </reaction>
</comment>
<evidence type="ECO:0000313" key="11">
    <source>
        <dbReference type="EMBL" id="ARU56294.1"/>
    </source>
</evidence>
<dbReference type="GO" id="GO:0008153">
    <property type="term" value="P:4-aminobenzoate biosynthetic process"/>
    <property type="evidence" value="ECO:0007669"/>
    <property type="project" value="UniProtKB-UniRule"/>
</dbReference>
<evidence type="ECO:0000256" key="10">
    <source>
        <dbReference type="NCBIfam" id="TIGR03461"/>
    </source>
</evidence>
<reference evidence="11 12" key="1">
    <citation type="submission" date="2017-05" db="EMBL/GenBank/DDBJ databases">
        <title>Genomic insights into alkan degradation activity of Oleiphilus messinensis.</title>
        <authorList>
            <person name="Kozyavkin S.A."/>
            <person name="Slesarev A.I."/>
            <person name="Golyshin P.N."/>
            <person name="Korzhenkov A."/>
            <person name="Golyshina O.N."/>
            <person name="Toshchakov S.V."/>
        </authorList>
    </citation>
    <scope>NUCLEOTIDE SEQUENCE [LARGE SCALE GENOMIC DNA]</scope>
    <source>
        <strain evidence="11 12">ME102</strain>
    </source>
</reference>
<evidence type="ECO:0000313" key="12">
    <source>
        <dbReference type="Proteomes" id="UP000196027"/>
    </source>
</evidence>
<comment type="cofactor">
    <cofactor evidence="1">
        <name>pyridoxal 5'-phosphate</name>
        <dbReference type="ChEBI" id="CHEBI:597326"/>
    </cofactor>
</comment>
<keyword evidence="11" id="KW-0032">Aminotransferase</keyword>
<keyword evidence="11" id="KW-0808">Transferase</keyword>
<proteinExistence type="inferred from homology"/>
<keyword evidence="12" id="KW-1185">Reference proteome</keyword>
<dbReference type="Pfam" id="PF01063">
    <property type="entry name" value="Aminotran_4"/>
    <property type="match status" value="1"/>
</dbReference>
<evidence type="ECO:0000256" key="8">
    <source>
        <dbReference type="ARBA" id="ARBA00035676"/>
    </source>
</evidence>
<dbReference type="EMBL" id="CP021425">
    <property type="protein sequence ID" value="ARU56294.1"/>
    <property type="molecule type" value="Genomic_DNA"/>
</dbReference>
<dbReference type="InterPro" id="IPR050571">
    <property type="entry name" value="Class-IV_PLP-Dep_Aminotrnsfr"/>
</dbReference>
<dbReference type="InterPro" id="IPR043132">
    <property type="entry name" value="BCAT-like_C"/>
</dbReference>
<name>A0A1Y0IA46_9GAMM</name>